<feature type="coiled-coil region" evidence="2">
    <location>
        <begin position="238"/>
        <end position="268"/>
    </location>
</feature>
<dbReference type="Pfam" id="PF01465">
    <property type="entry name" value="GRIP"/>
    <property type="match status" value="1"/>
</dbReference>
<name>A0A8S3RCX9_MYTED</name>
<comment type="caution">
    <text evidence="5">The sequence shown here is derived from an EMBL/GenBank/DDBJ whole genome shotgun (WGS) entry which is preliminary data.</text>
</comment>
<dbReference type="AlphaFoldDB" id="A0A8S3RCX9"/>
<feature type="compositionally biased region" description="Basic and acidic residues" evidence="3">
    <location>
        <begin position="383"/>
        <end position="392"/>
    </location>
</feature>
<evidence type="ECO:0000256" key="2">
    <source>
        <dbReference type="SAM" id="Coils"/>
    </source>
</evidence>
<feature type="compositionally biased region" description="Polar residues" evidence="3">
    <location>
        <begin position="45"/>
        <end position="56"/>
    </location>
</feature>
<feature type="compositionally biased region" description="Polar residues" evidence="3">
    <location>
        <begin position="393"/>
        <end position="404"/>
    </location>
</feature>
<feature type="compositionally biased region" description="Polar residues" evidence="3">
    <location>
        <begin position="21"/>
        <end position="36"/>
    </location>
</feature>
<dbReference type="SMART" id="SM00755">
    <property type="entry name" value="Grip"/>
    <property type="match status" value="1"/>
</dbReference>
<evidence type="ECO:0000313" key="6">
    <source>
        <dbReference type="Proteomes" id="UP000683360"/>
    </source>
</evidence>
<dbReference type="InterPro" id="IPR000237">
    <property type="entry name" value="GRIP_dom"/>
</dbReference>
<feature type="domain" description="GRIP" evidence="4">
    <location>
        <begin position="786"/>
        <end position="835"/>
    </location>
</feature>
<evidence type="ECO:0000256" key="1">
    <source>
        <dbReference type="ARBA" id="ARBA00023054"/>
    </source>
</evidence>
<proteinExistence type="predicted"/>
<feature type="coiled-coil region" evidence="2">
    <location>
        <begin position="164"/>
        <end position="209"/>
    </location>
</feature>
<gene>
    <name evidence="5" type="ORF">MEDL_20388</name>
</gene>
<protein>
    <submittedName>
        <fullName evidence="5">GOLGA1</fullName>
    </submittedName>
</protein>
<organism evidence="5 6">
    <name type="scientific">Mytilus edulis</name>
    <name type="common">Blue mussel</name>
    <dbReference type="NCBI Taxonomy" id="6550"/>
    <lineage>
        <taxon>Eukaryota</taxon>
        <taxon>Metazoa</taxon>
        <taxon>Spiralia</taxon>
        <taxon>Lophotrochozoa</taxon>
        <taxon>Mollusca</taxon>
        <taxon>Bivalvia</taxon>
        <taxon>Autobranchia</taxon>
        <taxon>Pteriomorphia</taxon>
        <taxon>Mytilida</taxon>
        <taxon>Mytiloidea</taxon>
        <taxon>Mytilidae</taxon>
        <taxon>Mytilinae</taxon>
        <taxon>Mytilus</taxon>
    </lineage>
</organism>
<feature type="coiled-coil region" evidence="2">
    <location>
        <begin position="476"/>
        <end position="706"/>
    </location>
</feature>
<dbReference type="OrthoDB" id="5848685at2759"/>
<dbReference type="Gene3D" id="1.10.287.1490">
    <property type="match status" value="1"/>
</dbReference>
<dbReference type="InterPro" id="IPR051952">
    <property type="entry name" value="Golgi-autophagy_related"/>
</dbReference>
<evidence type="ECO:0000313" key="5">
    <source>
        <dbReference type="EMBL" id="CAG2206033.1"/>
    </source>
</evidence>
<evidence type="ECO:0000259" key="4">
    <source>
        <dbReference type="PROSITE" id="PS50913"/>
    </source>
</evidence>
<accession>A0A8S3RCX9</accession>
<evidence type="ECO:0000256" key="3">
    <source>
        <dbReference type="SAM" id="MobiDB-lite"/>
    </source>
</evidence>
<feature type="compositionally biased region" description="Basic and acidic residues" evidence="3">
    <location>
        <begin position="61"/>
        <end position="71"/>
    </location>
</feature>
<keyword evidence="1 2" id="KW-0175">Coiled coil</keyword>
<dbReference type="Gene3D" id="1.10.220.60">
    <property type="entry name" value="GRIP domain"/>
    <property type="match status" value="1"/>
</dbReference>
<feature type="region of interest" description="Disordered" evidence="3">
    <location>
        <begin position="1"/>
        <end position="71"/>
    </location>
</feature>
<reference evidence="5" key="1">
    <citation type="submission" date="2021-03" db="EMBL/GenBank/DDBJ databases">
        <authorList>
            <person name="Bekaert M."/>
        </authorList>
    </citation>
    <scope>NUCLEOTIDE SEQUENCE</scope>
</reference>
<dbReference type="PANTHER" id="PTHR23157:SF24">
    <property type="entry name" value="GOLGIN SUBFAMILY A MEMBER 1"/>
    <property type="match status" value="1"/>
</dbReference>
<dbReference type="Proteomes" id="UP000683360">
    <property type="component" value="Unassembled WGS sequence"/>
</dbReference>
<dbReference type="GO" id="GO:0005794">
    <property type="term" value="C:Golgi apparatus"/>
    <property type="evidence" value="ECO:0007669"/>
    <property type="project" value="TreeGrafter"/>
</dbReference>
<feature type="coiled-coil region" evidence="2">
    <location>
        <begin position="93"/>
        <end position="131"/>
    </location>
</feature>
<feature type="region of interest" description="Disordered" evidence="3">
    <location>
        <begin position="380"/>
        <end position="412"/>
    </location>
</feature>
<sequence length="862" mass="100427">MFAKLKKKIEEQDGGAGDGNRTLSPLKGTSSVQSPSWKDHRGYESDSSSSALQSPTPFGASREDLRDPGGSREEILASLLKRTEQCKKFEGKITEYAAIIKEKNKNIEKLESSLQSQEAGHEQKINELKEQNQMNQSKMAETFSFSLKKKDEEKDELWAKITEYEEYKDKLYKQEEEKEELQGLASQELAKIKHLLLNTEEELTRVKNEFKGDPILFRYLEEDRKHVTLQSDKLTEENRILSKMISSLSKEKEKLKEESDLNQKVLNEKCAVLSTVEEKKIDIENQHQTLQYNYDTHKTKTNKLIEEKDEHIEQLKERIHVLEQRFQGQGLSGDDRVSALESERDCLEKKLEECREQLSEIKSTWSDKISHLEEQISHLNAKMVEDSDELSRSEQNAESTRESYQSQLSQLQKKLEDAEHRCEANWDLLNKKEKQFEKEKHNLETELNKQHFEKMDLETQLVSKITSLESQLMSEKQAKEHEKLLLEQKIEQLEKQENDYLEKAAKLEEQVMQLEKNRDVLENEKYSLSNDELELKKKVSEMENTETELRSKISDHENKLTQSSKQLEELEQFLKSKESELHECIAEKDELLVRNAELSQKNLSVQSSSDSIINQLKSEIKDQDDHIDNLKQSHDSLQENVDVHEKKIKELEDGKEENEQTSTQVSTLEQTVTDLQEQLADKNKALKKQEQRLRDLQKTLQRELRVQPLPSDEPVVIDGASFTPPMQRKISESRNSPLKDNIDFKDHNPATISHVMKPFETNNHSDNGIDVHKNRTRNSDHLLRKDLENDVNFKYLKHVVLKFMLSREAEAVHLIRAISVLLHFSPDEQKMLHDTLEYRMSWFGIRPALGSGQKSKYIPPPF</sequence>
<keyword evidence="6" id="KW-1185">Reference proteome</keyword>
<dbReference type="PROSITE" id="PS50913">
    <property type="entry name" value="GRIP"/>
    <property type="match status" value="1"/>
</dbReference>
<dbReference type="PANTHER" id="PTHR23157">
    <property type="entry name" value="GRIP AND COILED-COIL DOMAIN-CONTAINING PROTEIN 1"/>
    <property type="match status" value="1"/>
</dbReference>
<dbReference type="EMBL" id="CAJPWZ010001037">
    <property type="protein sequence ID" value="CAG2206033.1"/>
    <property type="molecule type" value="Genomic_DNA"/>
</dbReference>